<dbReference type="AlphaFoldDB" id="A0AAD9TMQ7"/>
<accession>A0AAD9TMQ7</accession>
<dbReference type="Proteomes" id="UP001280121">
    <property type="component" value="Unassembled WGS sequence"/>
</dbReference>
<protein>
    <recommendedName>
        <fullName evidence="1">Reverse transcriptase domain-containing protein</fullName>
    </recommendedName>
</protein>
<evidence type="ECO:0000259" key="1">
    <source>
        <dbReference type="PROSITE" id="PS50878"/>
    </source>
</evidence>
<evidence type="ECO:0000313" key="3">
    <source>
        <dbReference type="Proteomes" id="UP001280121"/>
    </source>
</evidence>
<feature type="domain" description="Reverse transcriptase" evidence="1">
    <location>
        <begin position="1"/>
        <end position="271"/>
    </location>
</feature>
<evidence type="ECO:0000313" key="2">
    <source>
        <dbReference type="EMBL" id="KAK2638365.1"/>
    </source>
</evidence>
<sequence length="271" mass="30541">MKLTCCRGNRSANLPHLDHIFMKSEKVQRDQGPLRGGISVVLNISSNGISIDKLPLFSEMAPNLAREMESVGDVPGGVEVYVVGSVGVVMAEEIIHEWKKDKEEGLLLKLDFEKAYDSVDNVFLYYIIDGMGFGERWRNWVRDSISSPALSILVNGCPTQQFDIEKEIHQGDHLSHFLFNVVVESLSSLLRKAHGLDMIMGISFCNNDVHITHLQFAEDTIVFLKPKMEFLVNAERILRCFELASGLKINFHKSCIVRIGEKCVKWRGMCG</sequence>
<organism evidence="2 3">
    <name type="scientific">Dipteronia dyeriana</name>
    <dbReference type="NCBI Taxonomy" id="168575"/>
    <lineage>
        <taxon>Eukaryota</taxon>
        <taxon>Viridiplantae</taxon>
        <taxon>Streptophyta</taxon>
        <taxon>Embryophyta</taxon>
        <taxon>Tracheophyta</taxon>
        <taxon>Spermatophyta</taxon>
        <taxon>Magnoliopsida</taxon>
        <taxon>eudicotyledons</taxon>
        <taxon>Gunneridae</taxon>
        <taxon>Pentapetalae</taxon>
        <taxon>rosids</taxon>
        <taxon>malvids</taxon>
        <taxon>Sapindales</taxon>
        <taxon>Sapindaceae</taxon>
        <taxon>Hippocastanoideae</taxon>
        <taxon>Acereae</taxon>
        <taxon>Dipteronia</taxon>
    </lineage>
</organism>
<dbReference type="EMBL" id="JANJYI010000008">
    <property type="protein sequence ID" value="KAK2638365.1"/>
    <property type="molecule type" value="Genomic_DNA"/>
</dbReference>
<name>A0AAD9TMQ7_9ROSI</name>
<dbReference type="Pfam" id="PF00078">
    <property type="entry name" value="RVT_1"/>
    <property type="match status" value="1"/>
</dbReference>
<dbReference type="PANTHER" id="PTHR31635">
    <property type="entry name" value="REVERSE TRANSCRIPTASE DOMAIN-CONTAINING PROTEIN-RELATED"/>
    <property type="match status" value="1"/>
</dbReference>
<dbReference type="PANTHER" id="PTHR31635:SF196">
    <property type="entry name" value="REVERSE TRANSCRIPTASE DOMAIN-CONTAINING PROTEIN-RELATED"/>
    <property type="match status" value="1"/>
</dbReference>
<dbReference type="InterPro" id="IPR000477">
    <property type="entry name" value="RT_dom"/>
</dbReference>
<gene>
    <name evidence="2" type="ORF">Ddye_026160</name>
</gene>
<dbReference type="PROSITE" id="PS50878">
    <property type="entry name" value="RT_POL"/>
    <property type="match status" value="1"/>
</dbReference>
<reference evidence="2" key="1">
    <citation type="journal article" date="2023" name="Plant J.">
        <title>Genome sequences and population genomics provide insights into the demographic history, inbreeding, and mutation load of two 'living fossil' tree species of Dipteronia.</title>
        <authorList>
            <person name="Feng Y."/>
            <person name="Comes H.P."/>
            <person name="Chen J."/>
            <person name="Zhu S."/>
            <person name="Lu R."/>
            <person name="Zhang X."/>
            <person name="Li P."/>
            <person name="Qiu J."/>
            <person name="Olsen K.M."/>
            <person name="Qiu Y."/>
        </authorList>
    </citation>
    <scope>NUCLEOTIDE SEQUENCE</scope>
    <source>
        <strain evidence="2">KIB01</strain>
    </source>
</reference>
<comment type="caution">
    <text evidence="2">The sequence shown here is derived from an EMBL/GenBank/DDBJ whole genome shotgun (WGS) entry which is preliminary data.</text>
</comment>
<keyword evidence="3" id="KW-1185">Reference proteome</keyword>
<proteinExistence type="predicted"/>